<dbReference type="GO" id="GO:0004475">
    <property type="term" value="F:mannose-1-phosphate guanylyltransferase (GTP) activity"/>
    <property type="evidence" value="ECO:0007669"/>
    <property type="project" value="UniProtKB-EC"/>
</dbReference>
<sequence length="552" mass="61085">MSELKGVIGDATKEAMKARDKERLAVLRMVNSELKRVEVDERRELTDADVLNILNKMLKQRQDSLKQFTDAGRDDLAEQEAFEIGVVQVFLPAQLSDQDLAALVDKVVTESGASGMQDMGKVMAAATLLRAAAITNSAPILVCNEEHRFLVAQQCREIDQQWGQLILEPEGRSSAPAIALAAWAAVAQDPDAVLLVLPSDHLVGNLELFAEAVQQAAKGAQKGGLVTFGVTPQRAETGYGYIQIADPEAGLQAVTSFVEKPSAELAQEYLDAGNFLWNSGMFVLGAQTYLDELAEFQPEMTDCTQQAMADAQSDMDFLRPGPSFLKSPADSIDYAVMEKTSRAQVLPVHFTWNDIGSWSAIWDESDRDGDGNHLEGDVVAVNTHNSYVRAGERLVGIIGVDNLVVVETTDAVLVADRDQVQDVKQIVQRLSETKRSEHLYHREVFRPWGSYEGIAEGDRYQVKCIRVEPGATLSLQMHHHRSEHWIVVQGTARVTREDEVFTLGENESTYIPRGAKHRLENPGRLPLELIEVQVGPYLGEDDIERFEDVYGR</sequence>
<dbReference type="InterPro" id="IPR019004">
    <property type="entry name" value="YqeY/Aim41"/>
</dbReference>
<dbReference type="FunFam" id="2.60.120.10:FF:000032">
    <property type="entry name" value="Mannose-1-phosphate guanylyltransferase/mannose-6-phosphate isomerase"/>
    <property type="match status" value="1"/>
</dbReference>
<dbReference type="PANTHER" id="PTHR46390">
    <property type="entry name" value="MANNOSE-1-PHOSPHATE GUANYLYLTRANSFERASE"/>
    <property type="match status" value="1"/>
</dbReference>
<dbReference type="EC" id="2.7.7.13" evidence="1"/>
<dbReference type="InterPro" id="IPR014710">
    <property type="entry name" value="RmlC-like_jellyroll"/>
</dbReference>
<dbReference type="GO" id="GO:0005525">
    <property type="term" value="F:GTP binding"/>
    <property type="evidence" value="ECO:0007669"/>
    <property type="project" value="UniProtKB-KW"/>
</dbReference>
<gene>
    <name evidence="8" type="primary">xanB</name>
    <name evidence="8" type="ORF">SPIL2461_LOCUS11361</name>
</gene>
<dbReference type="SUPFAM" id="SSF89095">
    <property type="entry name" value="GatB/YqeY motif"/>
    <property type="match status" value="1"/>
</dbReference>
<dbReference type="NCBIfam" id="TIGR01479">
    <property type="entry name" value="GMP_PMI"/>
    <property type="match status" value="1"/>
</dbReference>
<dbReference type="InterPro" id="IPR051161">
    <property type="entry name" value="Mannose-6P_isomerase_type2"/>
</dbReference>
<dbReference type="SUPFAM" id="SSF51182">
    <property type="entry name" value="RmlC-like cupins"/>
    <property type="match status" value="1"/>
</dbReference>
<keyword evidence="3" id="KW-0547">Nucleotide-binding</keyword>
<evidence type="ECO:0000313" key="9">
    <source>
        <dbReference type="Proteomes" id="UP000649617"/>
    </source>
</evidence>
<comment type="caution">
    <text evidence="8">The sequence shown here is derived from an EMBL/GenBank/DDBJ whole genome shotgun (WGS) entry which is preliminary data.</text>
</comment>
<dbReference type="InterPro" id="IPR054566">
    <property type="entry name" value="ManC/GMP-like_b-helix"/>
</dbReference>
<proteinExistence type="predicted"/>
<dbReference type="Pfam" id="PF01050">
    <property type="entry name" value="MannoseP_isomer"/>
    <property type="match status" value="1"/>
</dbReference>
<dbReference type="EMBL" id="CAJNIZ010022223">
    <property type="protein sequence ID" value="CAE7459037.1"/>
    <property type="molecule type" value="Genomic_DNA"/>
</dbReference>
<dbReference type="Gene3D" id="1.10.1510.10">
    <property type="entry name" value="Uncharacterised protein YqeY/AIM41 PF09424, N-terminal domain"/>
    <property type="match status" value="1"/>
</dbReference>
<name>A0A812S2X6_SYMPI</name>
<dbReference type="Proteomes" id="UP000649617">
    <property type="component" value="Unassembled WGS sequence"/>
</dbReference>
<keyword evidence="2" id="KW-0808">Transferase</keyword>
<evidence type="ECO:0000256" key="4">
    <source>
        <dbReference type="ARBA" id="ARBA00023134"/>
    </source>
</evidence>
<dbReference type="GO" id="GO:0016884">
    <property type="term" value="F:carbon-nitrogen ligase activity, with glutamine as amido-N-donor"/>
    <property type="evidence" value="ECO:0007669"/>
    <property type="project" value="InterPro"/>
</dbReference>
<keyword evidence="9" id="KW-1185">Reference proteome</keyword>
<comment type="catalytic activity">
    <reaction evidence="5">
        <text>alpha-D-mannose 1-phosphate + GTP + H(+) = GDP-alpha-D-mannose + diphosphate</text>
        <dbReference type="Rhea" id="RHEA:15229"/>
        <dbReference type="ChEBI" id="CHEBI:15378"/>
        <dbReference type="ChEBI" id="CHEBI:33019"/>
        <dbReference type="ChEBI" id="CHEBI:37565"/>
        <dbReference type="ChEBI" id="CHEBI:57527"/>
        <dbReference type="ChEBI" id="CHEBI:58409"/>
        <dbReference type="EC" id="2.7.7.13"/>
    </reaction>
</comment>
<dbReference type="OrthoDB" id="5594057at2759"/>
<evidence type="ECO:0000256" key="2">
    <source>
        <dbReference type="ARBA" id="ARBA00022695"/>
    </source>
</evidence>
<feature type="domain" description="MannoseP isomerase/GMP-like beta-helix" evidence="7">
    <location>
        <begin position="376"/>
        <end position="430"/>
    </location>
</feature>
<evidence type="ECO:0000256" key="1">
    <source>
        <dbReference type="ARBA" id="ARBA00012387"/>
    </source>
</evidence>
<dbReference type="Gene3D" id="2.60.120.10">
    <property type="entry name" value="Jelly Rolls"/>
    <property type="match status" value="1"/>
</dbReference>
<dbReference type="InterPro" id="IPR003789">
    <property type="entry name" value="Asn/Gln_tRNA_amidoTrase-B-like"/>
</dbReference>
<protein>
    <recommendedName>
        <fullName evidence="1">mannose-1-phosphate guanylyltransferase</fullName>
        <ecNumber evidence="1">2.7.7.13</ecNumber>
    </recommendedName>
</protein>
<evidence type="ECO:0000313" key="8">
    <source>
        <dbReference type="EMBL" id="CAE7459037.1"/>
    </source>
</evidence>
<dbReference type="Pfam" id="PF09424">
    <property type="entry name" value="YqeY"/>
    <property type="match status" value="1"/>
</dbReference>
<dbReference type="InterPro" id="IPR006375">
    <property type="entry name" value="Man1P_GuaTrfase/Man6P_Isoase"/>
</dbReference>
<dbReference type="InterPro" id="IPR042184">
    <property type="entry name" value="YqeY/Aim41_N"/>
</dbReference>
<dbReference type="CDD" id="cd02213">
    <property type="entry name" value="cupin_PMI_typeII_C"/>
    <property type="match status" value="1"/>
</dbReference>
<reference evidence="8" key="1">
    <citation type="submission" date="2021-02" db="EMBL/GenBank/DDBJ databases">
        <authorList>
            <person name="Dougan E. K."/>
            <person name="Rhodes N."/>
            <person name="Thang M."/>
            <person name="Chan C."/>
        </authorList>
    </citation>
    <scope>NUCLEOTIDE SEQUENCE</scope>
</reference>
<dbReference type="GO" id="GO:0000271">
    <property type="term" value="P:polysaccharide biosynthetic process"/>
    <property type="evidence" value="ECO:0007669"/>
    <property type="project" value="InterPro"/>
</dbReference>
<dbReference type="InterPro" id="IPR029044">
    <property type="entry name" value="Nucleotide-diphossugar_trans"/>
</dbReference>
<evidence type="ECO:0000259" key="7">
    <source>
        <dbReference type="Pfam" id="PF22640"/>
    </source>
</evidence>
<dbReference type="PANTHER" id="PTHR46390:SF1">
    <property type="entry name" value="MANNOSE-1-PHOSPHATE GUANYLYLTRANSFERASE"/>
    <property type="match status" value="1"/>
</dbReference>
<evidence type="ECO:0000256" key="3">
    <source>
        <dbReference type="ARBA" id="ARBA00022741"/>
    </source>
</evidence>
<dbReference type="Pfam" id="PF22640">
    <property type="entry name" value="ManC_GMP_beta-helix"/>
    <property type="match status" value="1"/>
</dbReference>
<evidence type="ECO:0000256" key="5">
    <source>
        <dbReference type="ARBA" id="ARBA00047343"/>
    </source>
</evidence>
<dbReference type="Gene3D" id="3.90.550.10">
    <property type="entry name" value="Spore Coat Polysaccharide Biosynthesis Protein SpsA, Chain A"/>
    <property type="match status" value="1"/>
</dbReference>
<accession>A0A812S2X6</accession>
<dbReference type="InterPro" id="IPR001538">
    <property type="entry name" value="Man6P_isomerase-2_C"/>
</dbReference>
<evidence type="ECO:0000259" key="6">
    <source>
        <dbReference type="Pfam" id="PF01050"/>
    </source>
</evidence>
<dbReference type="SUPFAM" id="SSF53448">
    <property type="entry name" value="Nucleotide-diphospho-sugar transferases"/>
    <property type="match status" value="1"/>
</dbReference>
<dbReference type="AlphaFoldDB" id="A0A812S2X6"/>
<organism evidence="8 9">
    <name type="scientific">Symbiodinium pilosum</name>
    <name type="common">Dinoflagellate</name>
    <dbReference type="NCBI Taxonomy" id="2952"/>
    <lineage>
        <taxon>Eukaryota</taxon>
        <taxon>Sar</taxon>
        <taxon>Alveolata</taxon>
        <taxon>Dinophyceae</taxon>
        <taxon>Suessiales</taxon>
        <taxon>Symbiodiniaceae</taxon>
        <taxon>Symbiodinium</taxon>
    </lineage>
</organism>
<dbReference type="GO" id="GO:0009298">
    <property type="term" value="P:GDP-mannose biosynthetic process"/>
    <property type="evidence" value="ECO:0007669"/>
    <property type="project" value="TreeGrafter"/>
</dbReference>
<keyword evidence="2" id="KW-0548">Nucleotidyltransferase</keyword>
<feature type="domain" description="Mannose-6-phosphate isomerase type II C-terminal" evidence="6">
    <location>
        <begin position="434"/>
        <end position="548"/>
    </location>
</feature>
<dbReference type="InterPro" id="IPR011051">
    <property type="entry name" value="RmlC_Cupin_sf"/>
</dbReference>
<keyword evidence="4" id="KW-0342">GTP-binding</keyword>